<evidence type="ECO:0000256" key="1">
    <source>
        <dbReference type="SAM" id="SignalP"/>
    </source>
</evidence>
<organism evidence="3 4">
    <name type="scientific">Methylomonas paludis</name>
    <dbReference type="NCBI Taxonomy" id="1173101"/>
    <lineage>
        <taxon>Bacteria</taxon>
        <taxon>Pseudomonadati</taxon>
        <taxon>Pseudomonadota</taxon>
        <taxon>Gammaproteobacteria</taxon>
        <taxon>Methylococcales</taxon>
        <taxon>Methylococcaceae</taxon>
        <taxon>Methylomonas</taxon>
    </lineage>
</organism>
<reference evidence="3" key="1">
    <citation type="submission" date="2021-04" db="EMBL/GenBank/DDBJ databases">
        <title>Draft genome sequence data of methanotrophic Methylovulum sp. strain S1L and Methylomonas sp. strain S2AM isolated from boreal lake water columns.</title>
        <authorList>
            <person name="Rissanen A.J."/>
            <person name="Mangayil R."/>
            <person name="Svenning M.M."/>
            <person name="Khanongnuch R."/>
        </authorList>
    </citation>
    <scope>NUCLEOTIDE SEQUENCE</scope>
    <source>
        <strain evidence="3">S2AM</strain>
    </source>
</reference>
<gene>
    <name evidence="3" type="ORF">KEF85_12385</name>
</gene>
<accession>A0A975MR93</accession>
<feature type="domain" description="Cytochrome P460" evidence="2">
    <location>
        <begin position="36"/>
        <end position="158"/>
    </location>
</feature>
<dbReference type="Gene3D" id="3.50.70.20">
    <property type="entry name" value="Cytochrome P460"/>
    <property type="match status" value="1"/>
</dbReference>
<dbReference type="CDD" id="cd20753">
    <property type="entry name" value="cyt_P460_Mc-like"/>
    <property type="match status" value="1"/>
</dbReference>
<dbReference type="AlphaFoldDB" id="A0A975MR93"/>
<dbReference type="KEGG" id="mpad:KEF85_12385"/>
<name>A0A975MR93_9GAMM</name>
<keyword evidence="4" id="KW-1185">Reference proteome</keyword>
<proteinExistence type="predicted"/>
<dbReference type="Proteomes" id="UP000676649">
    <property type="component" value="Chromosome"/>
</dbReference>
<evidence type="ECO:0000259" key="2">
    <source>
        <dbReference type="Pfam" id="PF16694"/>
    </source>
</evidence>
<feature type="chain" id="PRO_5036894580" evidence="1">
    <location>
        <begin position="24"/>
        <end position="163"/>
    </location>
</feature>
<evidence type="ECO:0000313" key="3">
    <source>
        <dbReference type="EMBL" id="QWF72568.1"/>
    </source>
</evidence>
<dbReference type="InterPro" id="IPR032033">
    <property type="entry name" value="Cytochrome_P460"/>
</dbReference>
<feature type="signal peptide" evidence="1">
    <location>
        <begin position="1"/>
        <end position="23"/>
    </location>
</feature>
<protein>
    <submittedName>
        <fullName evidence="3">Cytochrome P460 family protein</fullName>
    </submittedName>
</protein>
<keyword evidence="1" id="KW-0732">Signal</keyword>
<dbReference type="Pfam" id="PF16694">
    <property type="entry name" value="Cytochrome_P460"/>
    <property type="match status" value="1"/>
</dbReference>
<sequence>MQKTYLAGLIVLSTFLSPALVNAETASHPEQALHGSYKDWRVLGVSHRLDKKYVRAILGNDIAINAARSGKTQPWPDGTVIAKLSWKEQTHPRWPQAVIPGEFAGAEAIIKDSKKYPETGGWAFGHWEGGNLVINDKEKTATCFACHTIMKDHDYVFTEPALQ</sequence>
<evidence type="ECO:0000313" key="4">
    <source>
        <dbReference type="Proteomes" id="UP000676649"/>
    </source>
</evidence>
<dbReference type="InterPro" id="IPR038142">
    <property type="entry name" value="Cytochrome_P460_sp"/>
</dbReference>
<dbReference type="EMBL" id="CP073754">
    <property type="protein sequence ID" value="QWF72568.1"/>
    <property type="molecule type" value="Genomic_DNA"/>
</dbReference>